<dbReference type="InterPro" id="IPR020122">
    <property type="entry name" value="Alphabaculovirus_Y056"/>
</dbReference>
<dbReference type="Pfam" id="PF10891">
    <property type="entry name" value="DUF2719"/>
    <property type="match status" value="1"/>
</dbReference>
<evidence type="ECO:0000313" key="2">
    <source>
        <dbReference type="Proteomes" id="UP000232720"/>
    </source>
</evidence>
<keyword evidence="2" id="KW-1185">Reference proteome</keyword>
<sequence length="86" mass="10308">MKSTRFKLRVLKPDLRLADEHDQIVRCLHCSFVAPMSISYEDYIRLHDLFNVLIKQKCFVSKCRSERDIIEYDPTIRKIVYDVESE</sequence>
<protein>
    <submittedName>
        <fullName evidence="1">Uncharacterized protein</fullName>
    </submittedName>
</protein>
<organismHost>
    <name type="scientific">Adoxophyes honmai</name>
    <name type="common">Smaller tea tortrix moth</name>
    <dbReference type="NCBI Taxonomy" id="85585"/>
</organismHost>
<dbReference type="GeneID" id="1485816"/>
<dbReference type="OrthoDB" id="28495at10239"/>
<accession>Q80LQ6</accession>
<evidence type="ECO:0000313" key="1">
    <source>
        <dbReference type="EMBL" id="BAC67291.1"/>
    </source>
</evidence>
<dbReference type="EMBL" id="AP006270">
    <property type="protein sequence ID" value="BAC67291.1"/>
    <property type="molecule type" value="Genomic_DNA"/>
</dbReference>
<reference evidence="1 2" key="1">
    <citation type="journal article" date="2003" name="Virology">
        <title>Genome sequence and organization of a nucleopolyhedrovirus isolated from the smaller tea tortrix, Adoxophyes honmai.</title>
        <authorList>
            <person name="Nakai M."/>
            <person name="Goto C."/>
            <person name="Kang W."/>
            <person name="Shikata M."/>
            <person name="Luque T."/>
            <person name="Kunimi Y."/>
        </authorList>
    </citation>
    <scope>NUCLEOTIDE SEQUENCE [LARGE SCALE GENOMIC DNA]</scope>
    <source>
        <strain evidence="1 2">ADN001</strain>
    </source>
</reference>
<dbReference type="KEGG" id="vg:1485816"/>
<organism evidence="1 2">
    <name type="scientific">Adoxophyes honmai nucleopolyhedrovirus</name>
    <dbReference type="NCBI Taxonomy" id="224399"/>
    <lineage>
        <taxon>Viruses</taxon>
        <taxon>Viruses incertae sedis</taxon>
        <taxon>Naldaviricetes</taxon>
        <taxon>Lefavirales</taxon>
        <taxon>Baculoviridae</taxon>
        <taxon>Alphabaculovirus</taxon>
        <taxon>Alphabaculovirus adhonmai</taxon>
    </lineage>
</organism>
<dbReference type="RefSeq" id="NP_818687.1">
    <property type="nucleotide sequence ID" value="NC_004690.1"/>
</dbReference>
<proteinExistence type="predicted"/>
<dbReference type="Proteomes" id="UP000232720">
    <property type="component" value="Genome"/>
</dbReference>
<name>Q80LQ6_NPVAH</name>